<dbReference type="KEGG" id="mbe:MBM_05233"/>
<organism evidence="2 3">
    <name type="scientific">Marssonina brunnea f. sp. multigermtubi (strain MB_m1)</name>
    <name type="common">Marssonina leaf spot fungus</name>
    <dbReference type="NCBI Taxonomy" id="1072389"/>
    <lineage>
        <taxon>Eukaryota</taxon>
        <taxon>Fungi</taxon>
        <taxon>Dikarya</taxon>
        <taxon>Ascomycota</taxon>
        <taxon>Pezizomycotina</taxon>
        <taxon>Leotiomycetes</taxon>
        <taxon>Helotiales</taxon>
        <taxon>Drepanopezizaceae</taxon>
        <taxon>Drepanopeziza</taxon>
    </lineage>
</organism>
<protein>
    <recommendedName>
        <fullName evidence="1">SRR1-like domain-containing protein</fullName>
    </recommendedName>
</protein>
<dbReference type="PANTHER" id="PTHR42080">
    <property type="entry name" value="SRR1 DOMAIN-CONTAINING PROTEIN"/>
    <property type="match status" value="1"/>
</dbReference>
<reference evidence="2 3" key="1">
    <citation type="journal article" date="2012" name="BMC Genomics">
        <title>Sequencing the genome of Marssonina brunnea reveals fungus-poplar co-evolution.</title>
        <authorList>
            <person name="Zhu S."/>
            <person name="Cao Y.-Z."/>
            <person name="Jiang C."/>
            <person name="Tan B.-Y."/>
            <person name="Wang Z."/>
            <person name="Feng S."/>
            <person name="Zhang L."/>
            <person name="Su X.-H."/>
            <person name="Brejova B."/>
            <person name="Vinar T."/>
            <person name="Xu M."/>
            <person name="Wang M.-X."/>
            <person name="Zhang S.-G."/>
            <person name="Huang M.-R."/>
            <person name="Wu R."/>
            <person name="Zhou Y."/>
        </authorList>
    </citation>
    <scope>NUCLEOTIDE SEQUENCE [LARGE SCALE GENOMIC DNA]</scope>
    <source>
        <strain evidence="2 3">MB_m1</strain>
    </source>
</reference>
<dbReference type="PANTHER" id="PTHR42080:SF1">
    <property type="entry name" value="SRR1-LIKE DOMAIN-CONTAINING PROTEIN"/>
    <property type="match status" value="1"/>
</dbReference>
<dbReference type="AlphaFoldDB" id="K1XVP6"/>
<dbReference type="HOGENOM" id="CLU_696528_0_0_1"/>
<feature type="domain" description="SRR1-like" evidence="1">
    <location>
        <begin position="197"/>
        <end position="334"/>
    </location>
</feature>
<gene>
    <name evidence="2" type="ORF">MBM_05233</name>
</gene>
<accession>K1XVP6</accession>
<dbReference type="InParanoid" id="K1XVP6"/>
<dbReference type="Proteomes" id="UP000006753">
    <property type="component" value="Unassembled WGS sequence"/>
</dbReference>
<name>K1XVP6_MARBU</name>
<dbReference type="EMBL" id="JH921438">
    <property type="protein sequence ID" value="EKD16764.1"/>
    <property type="molecule type" value="Genomic_DNA"/>
</dbReference>
<dbReference type="OrthoDB" id="3564854at2759"/>
<dbReference type="InterPro" id="IPR012942">
    <property type="entry name" value="SRR1-like"/>
</dbReference>
<sequence>MPDRAGTLPSNNTMVDFLLIYLLPTIARTTFKMGFVIFCSKPNLTTLTVTLDNKLILRQAFKGKQVNEKLRKYCAKYGAESHMPVLMRSVFGNDCIEEVTHELDRDLYDRLGLEENVSLRYQYTMLNKKNEQPKIGPSSNLSHPLQNCLTRISFQAYYKTSREDLSSRLAAYEKSRRENEEEFSMWDTRIKALLRKDGPKITNIIALELGSHHIVNPDVESKEMDPGTGMKLALLMHMRRILSRKSPSRPRQNTYMLTTVSAQEGKLLPCFIQDPTYSRFDKEFLKGNAFNVVDDPDAFSMINANSLVMNMDNEVSRLWWICEGTWPAVLITENHWVDKKREADFVSQPPYMLPGLNKMFEAYERDEEFDQSWFYCEKGILNIYIRKDEATPALTQ</sequence>
<evidence type="ECO:0000313" key="2">
    <source>
        <dbReference type="EMBL" id="EKD16764.1"/>
    </source>
</evidence>
<evidence type="ECO:0000313" key="3">
    <source>
        <dbReference type="Proteomes" id="UP000006753"/>
    </source>
</evidence>
<evidence type="ECO:0000259" key="1">
    <source>
        <dbReference type="Pfam" id="PF07985"/>
    </source>
</evidence>
<dbReference type="Pfam" id="PF07985">
    <property type="entry name" value="SRR1"/>
    <property type="match status" value="1"/>
</dbReference>
<keyword evidence="3" id="KW-1185">Reference proteome</keyword>
<proteinExistence type="predicted"/>